<evidence type="ECO:0000256" key="3">
    <source>
        <dbReference type="ARBA" id="ARBA00011489"/>
    </source>
</evidence>
<dbReference type="PANTHER" id="PTHR36488:SF8">
    <property type="entry name" value="CASP-LIKE PROTEIN 1U1"/>
    <property type="match status" value="1"/>
</dbReference>
<evidence type="ECO:0000256" key="5">
    <source>
        <dbReference type="ARBA" id="ARBA00022692"/>
    </source>
</evidence>
<keyword evidence="5 8" id="KW-0812">Transmembrane</keyword>
<dbReference type="NCBIfam" id="TIGR01569">
    <property type="entry name" value="A_tha_TIGR01569"/>
    <property type="match status" value="1"/>
</dbReference>
<evidence type="ECO:0000313" key="10">
    <source>
        <dbReference type="EMBL" id="KAF3333685.1"/>
    </source>
</evidence>
<gene>
    <name evidence="10" type="ORF">FCM35_KLT01376</name>
</gene>
<evidence type="ECO:0000313" key="11">
    <source>
        <dbReference type="Proteomes" id="UP000623129"/>
    </source>
</evidence>
<evidence type="ECO:0000256" key="4">
    <source>
        <dbReference type="ARBA" id="ARBA00022475"/>
    </source>
</evidence>
<protein>
    <recommendedName>
        <fullName evidence="8">CASP-like protein</fullName>
    </recommendedName>
</protein>
<dbReference type="InterPro" id="IPR044173">
    <property type="entry name" value="CASPL"/>
</dbReference>
<dbReference type="InterPro" id="IPR006702">
    <property type="entry name" value="CASP_dom"/>
</dbReference>
<dbReference type="Proteomes" id="UP000623129">
    <property type="component" value="Unassembled WGS sequence"/>
</dbReference>
<accession>A0A833QVK5</accession>
<comment type="subcellular location">
    <subcellularLocation>
        <location evidence="1 8">Cell membrane</location>
        <topology evidence="1 8">Multi-pass membrane protein</topology>
    </subcellularLocation>
</comment>
<evidence type="ECO:0000256" key="2">
    <source>
        <dbReference type="ARBA" id="ARBA00007651"/>
    </source>
</evidence>
<sequence>MEIENGTKSDLVLDSKFALIKAKLVKQLPLTLRWLALILTTTAAIGMGLNKQRKTAVVAIVGTKPISQTFTAEFQQTTAFVYFVVANALASFYNIMFVLLRTCFKGKENNLWIHILDLLIMVIVATGAAAATSMAELGKNGNVHARWNPICDKFGAFCLHGGMALIASFVGALDLLLLSILSLVALHRSVQGQELVSLSV</sequence>
<keyword evidence="11" id="KW-1185">Reference proteome</keyword>
<evidence type="ECO:0000259" key="9">
    <source>
        <dbReference type="Pfam" id="PF04535"/>
    </source>
</evidence>
<evidence type="ECO:0000256" key="8">
    <source>
        <dbReference type="RuleBase" id="RU361233"/>
    </source>
</evidence>
<comment type="caution">
    <text evidence="10">The sequence shown here is derived from an EMBL/GenBank/DDBJ whole genome shotgun (WGS) entry which is preliminary data.</text>
</comment>
<feature type="transmembrane region" description="Helical" evidence="8">
    <location>
        <begin position="111"/>
        <end position="134"/>
    </location>
</feature>
<evidence type="ECO:0000256" key="6">
    <source>
        <dbReference type="ARBA" id="ARBA00022989"/>
    </source>
</evidence>
<dbReference type="PANTHER" id="PTHR36488">
    <property type="entry name" value="CASP-LIKE PROTEIN 1U1"/>
    <property type="match status" value="1"/>
</dbReference>
<organism evidence="10 11">
    <name type="scientific">Carex littledalei</name>
    <dbReference type="NCBI Taxonomy" id="544730"/>
    <lineage>
        <taxon>Eukaryota</taxon>
        <taxon>Viridiplantae</taxon>
        <taxon>Streptophyta</taxon>
        <taxon>Embryophyta</taxon>
        <taxon>Tracheophyta</taxon>
        <taxon>Spermatophyta</taxon>
        <taxon>Magnoliopsida</taxon>
        <taxon>Liliopsida</taxon>
        <taxon>Poales</taxon>
        <taxon>Cyperaceae</taxon>
        <taxon>Cyperoideae</taxon>
        <taxon>Cariceae</taxon>
        <taxon>Carex</taxon>
        <taxon>Carex subgen. Euthyceras</taxon>
    </lineage>
</organism>
<keyword evidence="7 8" id="KW-0472">Membrane</keyword>
<name>A0A833QVK5_9POAL</name>
<keyword evidence="4 8" id="KW-1003">Cell membrane</keyword>
<comment type="similarity">
    <text evidence="2 8">Belongs to the Casparian strip membrane proteins (CASP) family.</text>
</comment>
<dbReference type="Pfam" id="PF04535">
    <property type="entry name" value="CASP_dom"/>
    <property type="match status" value="1"/>
</dbReference>
<reference evidence="10" key="1">
    <citation type="submission" date="2020-01" db="EMBL/GenBank/DDBJ databases">
        <title>Genome sequence of Kobresia littledalei, the first chromosome-level genome in the family Cyperaceae.</title>
        <authorList>
            <person name="Qu G."/>
        </authorList>
    </citation>
    <scope>NUCLEOTIDE SEQUENCE</scope>
    <source>
        <strain evidence="10">C.B.Clarke</strain>
        <tissue evidence="10">Leaf</tissue>
    </source>
</reference>
<evidence type="ECO:0000256" key="1">
    <source>
        <dbReference type="ARBA" id="ARBA00004651"/>
    </source>
</evidence>
<keyword evidence="6 8" id="KW-1133">Transmembrane helix</keyword>
<feature type="domain" description="Casparian strip membrane protein" evidence="9">
    <location>
        <begin position="25"/>
        <end position="172"/>
    </location>
</feature>
<proteinExistence type="inferred from homology"/>
<dbReference type="OrthoDB" id="610574at2759"/>
<dbReference type="EMBL" id="SWLB01000010">
    <property type="protein sequence ID" value="KAF3333685.1"/>
    <property type="molecule type" value="Genomic_DNA"/>
</dbReference>
<dbReference type="AlphaFoldDB" id="A0A833QVK5"/>
<feature type="transmembrane region" description="Helical" evidence="8">
    <location>
        <begin position="30"/>
        <end position="49"/>
    </location>
</feature>
<feature type="transmembrane region" description="Helical" evidence="8">
    <location>
        <begin position="154"/>
        <end position="186"/>
    </location>
</feature>
<dbReference type="InterPro" id="IPR006459">
    <property type="entry name" value="CASP/CASPL"/>
</dbReference>
<evidence type="ECO:0000256" key="7">
    <source>
        <dbReference type="ARBA" id="ARBA00023136"/>
    </source>
</evidence>
<feature type="transmembrane region" description="Helical" evidence="8">
    <location>
        <begin position="79"/>
        <end position="99"/>
    </location>
</feature>
<dbReference type="GO" id="GO:0005886">
    <property type="term" value="C:plasma membrane"/>
    <property type="evidence" value="ECO:0007669"/>
    <property type="project" value="UniProtKB-SubCell"/>
</dbReference>
<comment type="subunit">
    <text evidence="3 8">Homodimer and heterodimers.</text>
</comment>